<reference evidence="2 3" key="1">
    <citation type="submission" date="2017-05" db="EMBL/GenBank/DDBJ databases">
        <title>Full genome sequence of Pseudorhodoplanes sinuspersici.</title>
        <authorList>
            <person name="Dastgheib S.M.M."/>
            <person name="Shavandi M."/>
            <person name="Tirandaz H."/>
        </authorList>
    </citation>
    <scope>NUCLEOTIDE SEQUENCE [LARGE SCALE GENOMIC DNA]</scope>
    <source>
        <strain evidence="2 3">RIPI110</strain>
    </source>
</reference>
<sequence>MPIDLHHRLSEFSYGYGVTREIERYLAAVGIEATPFLPSLLHEAKLGFDVAFDRPGKPLLLQFKLGEVVKRFKSKSGKAAPTLQRPFWRFRVDTAEPDGQYDVLLKAEKAGAEVYYAAPRFTDWDAYASHFQKGKVLDRSLLMRPSEIEQKLIRQGEPDGSHLVVYDRSSVHVYSDGDEVEEVDPEELAEKIRADLLQQRERADLLLQRVYLGLGEFRRVRLVDGHIEQAAQTSPDLARSPKRRAQERERRLESFKGRADREGDAIFAALGAETWSMGTQLIFAALKT</sequence>
<protein>
    <submittedName>
        <fullName evidence="2">Uncharacterized protein</fullName>
    </submittedName>
</protein>
<dbReference type="EMBL" id="CP021112">
    <property type="protein sequence ID" value="ARQ01399.1"/>
    <property type="molecule type" value="Genomic_DNA"/>
</dbReference>
<feature type="region of interest" description="Disordered" evidence="1">
    <location>
        <begin position="232"/>
        <end position="256"/>
    </location>
</feature>
<accession>A0A1W6ZVE5</accession>
<dbReference type="KEGG" id="psin:CAK95_21540"/>
<dbReference type="RefSeq" id="WP_086089794.1">
    <property type="nucleotide sequence ID" value="NZ_CP021112.1"/>
</dbReference>
<dbReference type="STRING" id="1235591.CAK95_21540"/>
<keyword evidence="3" id="KW-1185">Reference proteome</keyword>
<evidence type="ECO:0000313" key="2">
    <source>
        <dbReference type="EMBL" id="ARQ01399.1"/>
    </source>
</evidence>
<dbReference type="Proteomes" id="UP000194137">
    <property type="component" value="Chromosome"/>
</dbReference>
<dbReference type="AlphaFoldDB" id="A0A1W6ZVE5"/>
<proteinExistence type="predicted"/>
<dbReference type="OrthoDB" id="8257659at2"/>
<organism evidence="2 3">
    <name type="scientific">Pseudorhodoplanes sinuspersici</name>
    <dbReference type="NCBI Taxonomy" id="1235591"/>
    <lineage>
        <taxon>Bacteria</taxon>
        <taxon>Pseudomonadati</taxon>
        <taxon>Pseudomonadota</taxon>
        <taxon>Alphaproteobacteria</taxon>
        <taxon>Hyphomicrobiales</taxon>
        <taxon>Pseudorhodoplanes</taxon>
    </lineage>
</organism>
<evidence type="ECO:0000313" key="3">
    <source>
        <dbReference type="Proteomes" id="UP000194137"/>
    </source>
</evidence>
<evidence type="ECO:0000256" key="1">
    <source>
        <dbReference type="SAM" id="MobiDB-lite"/>
    </source>
</evidence>
<feature type="compositionally biased region" description="Basic and acidic residues" evidence="1">
    <location>
        <begin position="244"/>
        <end position="256"/>
    </location>
</feature>
<name>A0A1W6ZVE5_9HYPH</name>
<gene>
    <name evidence="2" type="ORF">CAK95_21540</name>
</gene>